<dbReference type="Proteomes" id="UP000094112">
    <property type="component" value="Unassembled WGS sequence"/>
</dbReference>
<feature type="compositionally biased region" description="Polar residues" evidence="1">
    <location>
        <begin position="154"/>
        <end position="163"/>
    </location>
</feature>
<dbReference type="RefSeq" id="XP_019037782.1">
    <property type="nucleotide sequence ID" value="XM_019183487.1"/>
</dbReference>
<dbReference type="Pfam" id="PF09510">
    <property type="entry name" value="Rtt102p"/>
    <property type="match status" value="1"/>
</dbReference>
<dbReference type="EMBL" id="KV454211">
    <property type="protein sequence ID" value="ODQ58575.1"/>
    <property type="molecule type" value="Genomic_DNA"/>
</dbReference>
<keyword evidence="3" id="KW-1185">Reference proteome</keyword>
<dbReference type="Gene3D" id="6.20.420.10">
    <property type="match status" value="1"/>
</dbReference>
<dbReference type="GeneID" id="30200733"/>
<accession>A0A1E3NZN8</accession>
<name>A0A1E3NZN8_WICAA</name>
<gene>
    <name evidence="2" type="ORF">WICANDRAFT_63086</name>
</gene>
<reference evidence="2 3" key="1">
    <citation type="journal article" date="2016" name="Proc. Natl. Acad. Sci. U.S.A.">
        <title>Comparative genomics of biotechnologically important yeasts.</title>
        <authorList>
            <person name="Riley R."/>
            <person name="Haridas S."/>
            <person name="Wolfe K.H."/>
            <person name="Lopes M.R."/>
            <person name="Hittinger C.T."/>
            <person name="Goeker M."/>
            <person name="Salamov A.A."/>
            <person name="Wisecaver J.H."/>
            <person name="Long T.M."/>
            <person name="Calvey C.H."/>
            <person name="Aerts A.L."/>
            <person name="Barry K.W."/>
            <person name="Choi C."/>
            <person name="Clum A."/>
            <person name="Coughlan A.Y."/>
            <person name="Deshpande S."/>
            <person name="Douglass A.P."/>
            <person name="Hanson S.J."/>
            <person name="Klenk H.-P."/>
            <person name="LaButti K.M."/>
            <person name="Lapidus A."/>
            <person name="Lindquist E.A."/>
            <person name="Lipzen A.M."/>
            <person name="Meier-Kolthoff J.P."/>
            <person name="Ohm R.A."/>
            <person name="Otillar R.P."/>
            <person name="Pangilinan J.L."/>
            <person name="Peng Y."/>
            <person name="Rokas A."/>
            <person name="Rosa C.A."/>
            <person name="Scheuner C."/>
            <person name="Sibirny A.A."/>
            <person name="Slot J.C."/>
            <person name="Stielow J.B."/>
            <person name="Sun H."/>
            <person name="Kurtzman C.P."/>
            <person name="Blackwell M."/>
            <person name="Grigoriev I.V."/>
            <person name="Jeffries T.W."/>
        </authorList>
    </citation>
    <scope>NUCLEOTIDE SEQUENCE [LARGE SCALE GENOMIC DNA]</scope>
    <source>
        <strain evidence="3">ATCC 58044 / CBS 1984 / NCYC 433 / NRRL Y-366-8</strain>
    </source>
</reference>
<feature type="region of interest" description="Disordered" evidence="1">
    <location>
        <begin position="24"/>
        <end position="65"/>
    </location>
</feature>
<dbReference type="InterPro" id="IPR018304">
    <property type="entry name" value="Rtt102"/>
</dbReference>
<feature type="compositionally biased region" description="Basic and acidic residues" evidence="1">
    <location>
        <begin position="229"/>
        <end position="245"/>
    </location>
</feature>
<feature type="compositionally biased region" description="Low complexity" evidence="1">
    <location>
        <begin position="199"/>
        <end position="222"/>
    </location>
</feature>
<protein>
    <submittedName>
        <fullName evidence="2">Uncharacterized protein</fullName>
    </submittedName>
</protein>
<organism evidence="2 3">
    <name type="scientific">Wickerhamomyces anomalus (strain ATCC 58044 / CBS 1984 / NCYC 433 / NRRL Y-366-8)</name>
    <name type="common">Yeast</name>
    <name type="synonym">Hansenula anomala</name>
    <dbReference type="NCBI Taxonomy" id="683960"/>
    <lineage>
        <taxon>Eukaryota</taxon>
        <taxon>Fungi</taxon>
        <taxon>Dikarya</taxon>
        <taxon>Ascomycota</taxon>
        <taxon>Saccharomycotina</taxon>
        <taxon>Saccharomycetes</taxon>
        <taxon>Phaffomycetales</taxon>
        <taxon>Wickerhamomycetaceae</taxon>
        <taxon>Wickerhamomyces</taxon>
    </lineage>
</organism>
<proteinExistence type="predicted"/>
<evidence type="ECO:0000313" key="3">
    <source>
        <dbReference type="Proteomes" id="UP000094112"/>
    </source>
</evidence>
<dbReference type="AlphaFoldDB" id="A0A1E3NZN8"/>
<feature type="compositionally biased region" description="Basic and acidic residues" evidence="1">
    <location>
        <begin position="137"/>
        <end position="148"/>
    </location>
</feature>
<feature type="region of interest" description="Disordered" evidence="1">
    <location>
        <begin position="106"/>
        <end position="251"/>
    </location>
</feature>
<feature type="compositionally biased region" description="Low complexity" evidence="1">
    <location>
        <begin position="43"/>
        <end position="56"/>
    </location>
</feature>
<evidence type="ECO:0000256" key="1">
    <source>
        <dbReference type="SAM" id="MobiDB-lite"/>
    </source>
</evidence>
<feature type="compositionally biased region" description="Basic and acidic residues" evidence="1">
    <location>
        <begin position="26"/>
        <end position="35"/>
    </location>
</feature>
<evidence type="ECO:0000313" key="2">
    <source>
        <dbReference type="EMBL" id="ODQ58575.1"/>
    </source>
</evidence>
<dbReference type="GO" id="GO:0016514">
    <property type="term" value="C:SWI/SNF complex"/>
    <property type="evidence" value="ECO:0007669"/>
    <property type="project" value="InterPro"/>
</dbReference>
<sequence length="251" mass="28038">MSVRQSLYGQSLVRNANALNFNNDSSQEKHWKRDWYSPSKNIPQSTSITPSATPTPFGDERDTPSLEQQTFNFKVKAWTYDNDYKPIVDGEEEDLLDLEEFSIERKRDANGLTDDAIRGAVGSGESIPGISNGNNTKTEDKSEKDPKVEAPAVESNQPEQQQKTIEENSEAINPIQEQEKRESGASKSEGETAVATDIQTPAQPTLQEPQEQQEQQEIQEPEVNTTVPEAKEDEKINDEPKKDSEGDVVVE</sequence>
<dbReference type="GO" id="GO:0016586">
    <property type="term" value="C:RSC-type complex"/>
    <property type="evidence" value="ECO:0007669"/>
    <property type="project" value="InterPro"/>
</dbReference>
<dbReference type="OrthoDB" id="4063132at2759"/>
<dbReference type="GO" id="GO:0006338">
    <property type="term" value="P:chromatin remodeling"/>
    <property type="evidence" value="ECO:0007669"/>
    <property type="project" value="InterPro"/>
</dbReference>
<feature type="compositionally biased region" description="Basic and acidic residues" evidence="1">
    <location>
        <begin position="177"/>
        <end position="190"/>
    </location>
</feature>